<dbReference type="RefSeq" id="WP_218317321.1">
    <property type="nucleotide sequence ID" value="NZ_JAGSPB010000002.1"/>
</dbReference>
<keyword evidence="8" id="KW-1185">Reference proteome</keyword>
<reference evidence="7 8" key="1">
    <citation type="submission" date="2021-04" db="EMBL/GenBank/DDBJ databases">
        <authorList>
            <person name="Pira H."/>
            <person name="Risdian C."/>
            <person name="Wink J."/>
        </authorList>
    </citation>
    <scope>NUCLEOTIDE SEQUENCE [LARGE SCALE GENOMIC DNA]</scope>
    <source>
        <strain evidence="7 8">WH131</strain>
    </source>
</reference>
<sequence length="160" mass="17509">MKILTAFVSAAALSTMAAPAQAAEIAPTAAAPIATWTGTAPVELTRDPPRHARAYGRRGKDRYYDRYDRYDDDDDIYDRRGRYIEPRRIHRGDRIWRGRDGRYYCRRGNGTTGLIIGAAGGALLGRAIDTRGDRTVGTLLGGALGAVLGREIDRGGARCR</sequence>
<feature type="domain" description="Glycine zipper 2TM" evidence="6">
    <location>
        <begin position="113"/>
        <end position="152"/>
    </location>
</feature>
<evidence type="ECO:0000313" key="7">
    <source>
        <dbReference type="EMBL" id="MBV7266774.1"/>
    </source>
</evidence>
<evidence type="ECO:0000259" key="6">
    <source>
        <dbReference type="Pfam" id="PF05433"/>
    </source>
</evidence>
<organism evidence="7 8">
    <name type="scientific">Erythrobacter ani</name>
    <dbReference type="NCBI Taxonomy" id="2827235"/>
    <lineage>
        <taxon>Bacteria</taxon>
        <taxon>Pseudomonadati</taxon>
        <taxon>Pseudomonadota</taxon>
        <taxon>Alphaproteobacteria</taxon>
        <taxon>Sphingomonadales</taxon>
        <taxon>Erythrobacteraceae</taxon>
        <taxon>Erythrobacter/Porphyrobacter group</taxon>
        <taxon>Erythrobacter</taxon>
    </lineage>
</organism>
<dbReference type="EMBL" id="JAGSPB010000002">
    <property type="protein sequence ID" value="MBV7266774.1"/>
    <property type="molecule type" value="Genomic_DNA"/>
</dbReference>
<comment type="subcellular location">
    <subcellularLocation>
        <location evidence="1">Cell outer membrane</location>
        <topology evidence="1">Lipid-anchor</topology>
    </subcellularLocation>
</comment>
<protein>
    <recommendedName>
        <fullName evidence="3">17 kDa surface antigen</fullName>
    </recommendedName>
</protein>
<evidence type="ECO:0000256" key="4">
    <source>
        <dbReference type="ARBA" id="ARBA00023288"/>
    </source>
</evidence>
<evidence type="ECO:0000256" key="3">
    <source>
        <dbReference type="ARBA" id="ARBA00015281"/>
    </source>
</evidence>
<gene>
    <name evidence="7" type="ORF">KCG45_11335</name>
</gene>
<feature type="signal peptide" evidence="5">
    <location>
        <begin position="1"/>
        <end position="22"/>
    </location>
</feature>
<comment type="similarity">
    <text evidence="2">Belongs to the rickettsiale 17 kDa surface antigen family.</text>
</comment>
<dbReference type="Proteomes" id="UP000699975">
    <property type="component" value="Unassembled WGS sequence"/>
</dbReference>
<dbReference type="InterPro" id="IPR008816">
    <property type="entry name" value="Gly_zipper_2TM_dom"/>
</dbReference>
<dbReference type="Pfam" id="PF05433">
    <property type="entry name" value="Rick_17kDa_Anti"/>
    <property type="match status" value="1"/>
</dbReference>
<proteinExistence type="inferred from homology"/>
<keyword evidence="5" id="KW-0732">Signal</keyword>
<comment type="caution">
    <text evidence="7">The sequence shown here is derived from an EMBL/GenBank/DDBJ whole genome shotgun (WGS) entry which is preliminary data.</text>
</comment>
<evidence type="ECO:0000256" key="1">
    <source>
        <dbReference type="ARBA" id="ARBA00004459"/>
    </source>
</evidence>
<feature type="chain" id="PRO_5045684362" description="17 kDa surface antigen" evidence="5">
    <location>
        <begin position="23"/>
        <end position="160"/>
    </location>
</feature>
<keyword evidence="4" id="KW-0449">Lipoprotein</keyword>
<evidence type="ECO:0000313" key="8">
    <source>
        <dbReference type="Proteomes" id="UP000699975"/>
    </source>
</evidence>
<accession>A0ABS6SP42</accession>
<evidence type="ECO:0000256" key="5">
    <source>
        <dbReference type="SAM" id="SignalP"/>
    </source>
</evidence>
<evidence type="ECO:0000256" key="2">
    <source>
        <dbReference type="ARBA" id="ARBA00008681"/>
    </source>
</evidence>
<name>A0ABS6SP42_9SPHN</name>